<feature type="transmembrane region" description="Helical" evidence="5">
    <location>
        <begin position="349"/>
        <end position="370"/>
    </location>
</feature>
<evidence type="ECO:0000313" key="8">
    <source>
        <dbReference type="Proteomes" id="UP000249688"/>
    </source>
</evidence>
<feature type="transmembrane region" description="Helical" evidence="5">
    <location>
        <begin position="390"/>
        <end position="411"/>
    </location>
</feature>
<evidence type="ECO:0000256" key="3">
    <source>
        <dbReference type="ARBA" id="ARBA00022989"/>
    </source>
</evidence>
<evidence type="ECO:0000256" key="5">
    <source>
        <dbReference type="SAM" id="Phobius"/>
    </source>
</evidence>
<dbReference type="PANTHER" id="PTHR37422:SF13">
    <property type="entry name" value="LIPOPOLYSACCHARIDE BIOSYNTHESIS PROTEIN PA4999-RELATED"/>
    <property type="match status" value="1"/>
</dbReference>
<comment type="caution">
    <text evidence="7">The sequence shown here is derived from an EMBL/GenBank/DDBJ whole genome shotgun (WGS) entry which is preliminary data.</text>
</comment>
<dbReference type="EMBL" id="QKYU01000035">
    <property type="protein sequence ID" value="PZW38683.1"/>
    <property type="molecule type" value="Genomic_DNA"/>
</dbReference>
<dbReference type="PANTHER" id="PTHR37422">
    <property type="entry name" value="TEICHURONIC ACID BIOSYNTHESIS PROTEIN TUAE"/>
    <property type="match status" value="1"/>
</dbReference>
<feature type="transmembrane region" description="Helical" evidence="5">
    <location>
        <begin position="202"/>
        <end position="230"/>
    </location>
</feature>
<accession>A0A2W7IJI4</accession>
<feature type="transmembrane region" description="Helical" evidence="5">
    <location>
        <begin position="131"/>
        <end position="149"/>
    </location>
</feature>
<keyword evidence="3 5" id="KW-1133">Transmembrane helix</keyword>
<keyword evidence="2 5" id="KW-0812">Transmembrane</keyword>
<evidence type="ECO:0000313" key="7">
    <source>
        <dbReference type="EMBL" id="PZW38683.1"/>
    </source>
</evidence>
<feature type="transmembrane region" description="Helical" evidence="5">
    <location>
        <begin position="169"/>
        <end position="190"/>
    </location>
</feature>
<dbReference type="OrthoDB" id="185849at2"/>
<proteinExistence type="predicted"/>
<feature type="transmembrane region" description="Helical" evidence="5">
    <location>
        <begin position="418"/>
        <end position="436"/>
    </location>
</feature>
<protein>
    <submittedName>
        <fullName evidence="7">O-antigen ligase-like membrane protein</fullName>
    </submittedName>
</protein>
<dbReference type="AlphaFoldDB" id="A0A2W7IJI4"/>
<dbReference type="Proteomes" id="UP000249688">
    <property type="component" value="Unassembled WGS sequence"/>
</dbReference>
<reference evidence="7 8" key="1">
    <citation type="submission" date="2018-06" db="EMBL/GenBank/DDBJ databases">
        <title>Genomic Encyclopedia of Archaeal and Bacterial Type Strains, Phase II (KMG-II): from individual species to whole genera.</title>
        <authorList>
            <person name="Goeker M."/>
        </authorList>
    </citation>
    <scope>NUCLEOTIDE SEQUENCE [LARGE SCALE GENOMIC DNA]</scope>
    <source>
        <strain evidence="7 8">DSM 24525</strain>
    </source>
</reference>
<evidence type="ECO:0000256" key="2">
    <source>
        <dbReference type="ARBA" id="ARBA00022692"/>
    </source>
</evidence>
<comment type="subcellular location">
    <subcellularLocation>
        <location evidence="1">Membrane</location>
        <topology evidence="1">Multi-pass membrane protein</topology>
    </subcellularLocation>
</comment>
<organism evidence="7 8">
    <name type="scientific">Humitalea rosea</name>
    <dbReference type="NCBI Taxonomy" id="990373"/>
    <lineage>
        <taxon>Bacteria</taxon>
        <taxon>Pseudomonadati</taxon>
        <taxon>Pseudomonadota</taxon>
        <taxon>Alphaproteobacteria</taxon>
        <taxon>Acetobacterales</taxon>
        <taxon>Roseomonadaceae</taxon>
        <taxon>Humitalea</taxon>
    </lineage>
</organism>
<evidence type="ECO:0000256" key="1">
    <source>
        <dbReference type="ARBA" id="ARBA00004141"/>
    </source>
</evidence>
<gene>
    <name evidence="7" type="ORF">C8P66_1353</name>
</gene>
<feature type="transmembrane region" description="Helical" evidence="5">
    <location>
        <begin position="21"/>
        <end position="39"/>
    </location>
</feature>
<feature type="transmembrane region" description="Helical" evidence="5">
    <location>
        <begin position="236"/>
        <end position="253"/>
    </location>
</feature>
<evidence type="ECO:0000256" key="4">
    <source>
        <dbReference type="ARBA" id="ARBA00023136"/>
    </source>
</evidence>
<feature type="domain" description="O-antigen ligase-related" evidence="6">
    <location>
        <begin position="199"/>
        <end position="362"/>
    </location>
</feature>
<keyword evidence="4 5" id="KW-0472">Membrane</keyword>
<feature type="transmembrane region" description="Helical" evidence="5">
    <location>
        <begin position="102"/>
        <end position="119"/>
    </location>
</feature>
<feature type="transmembrane region" description="Helical" evidence="5">
    <location>
        <begin position="74"/>
        <end position="96"/>
    </location>
</feature>
<dbReference type="GO" id="GO:0016874">
    <property type="term" value="F:ligase activity"/>
    <property type="evidence" value="ECO:0007669"/>
    <property type="project" value="UniProtKB-KW"/>
</dbReference>
<feature type="transmembrane region" description="Helical" evidence="5">
    <location>
        <begin position="45"/>
        <end position="67"/>
    </location>
</feature>
<dbReference type="GO" id="GO:0016020">
    <property type="term" value="C:membrane"/>
    <property type="evidence" value="ECO:0007669"/>
    <property type="project" value="UniProtKB-SubCell"/>
</dbReference>
<dbReference type="InterPro" id="IPR051533">
    <property type="entry name" value="WaaL-like"/>
</dbReference>
<dbReference type="InterPro" id="IPR007016">
    <property type="entry name" value="O-antigen_ligase-rel_domated"/>
</dbReference>
<dbReference type="Pfam" id="PF04932">
    <property type="entry name" value="Wzy_C"/>
    <property type="match status" value="1"/>
</dbReference>
<name>A0A2W7IJI4_9PROT</name>
<keyword evidence="8" id="KW-1185">Reference proteome</keyword>
<dbReference type="RefSeq" id="WP_111400298.1">
    <property type="nucleotide sequence ID" value="NZ_QKYU01000035.1"/>
</dbReference>
<keyword evidence="7" id="KW-0436">Ligase</keyword>
<evidence type="ECO:0000259" key="6">
    <source>
        <dbReference type="Pfam" id="PF04932"/>
    </source>
</evidence>
<sequence>MTVAAVGQVRRATLGDHYIRMLAFGLLGYAVLGKGFAYVGVAPLFVGEVLFGLGLLVLLSSGCLLATFTSAPNLLLGITCCWVLARTAPYVGTYGVDALRDSVVIIYGVFAMIMCGLLIEQPRRINDLYRLVAVFTTYYGPWAWTLYFFSKVTRNYGPYWPGSGLPMVLIRPGEVAVHVAASTVFALLFLPKFGLVRMALIVMSIAAVSAQSRGGMLSIALPVAVAAFVAGTFRQIIRMAAIALSFLAIAYALQIEVSMDPDNRVVSAEQLVLNVASLFGGAAGEGDLDGTKLWRLRWWEAIQGYTIHGPLFWSGHGFGMNLAEEDGFVVGLEHGGPVVRSPHNASMTILARAGVPGLVLWLLLLASWYWMMLSNILLARRQLDPGWANWFLFLGCYLGSILIDASFDVALEGPMLGIWFWAIFGVGTGSAMVFRARGRLS</sequence>